<dbReference type="InterPro" id="IPR007833">
    <property type="entry name" value="Capsule_polysaccharide_synth"/>
</dbReference>
<dbReference type="KEGG" id="had:CDV25_09335"/>
<accession>A0A2U8FFL1</accession>
<dbReference type="CDD" id="cd16441">
    <property type="entry name" value="beta_Kdo_transferase_KpsS"/>
    <property type="match status" value="1"/>
</dbReference>
<gene>
    <name evidence="1" type="ORF">CDV25_09335</name>
</gene>
<dbReference type="GO" id="GO:0015774">
    <property type="term" value="P:polysaccharide transport"/>
    <property type="evidence" value="ECO:0007669"/>
    <property type="project" value="InterPro"/>
</dbReference>
<dbReference type="GO" id="GO:0000271">
    <property type="term" value="P:polysaccharide biosynthetic process"/>
    <property type="evidence" value="ECO:0007669"/>
    <property type="project" value="InterPro"/>
</dbReference>
<sequence>MQLDNIIKKFQSQNILLLQGPVGPFFYSLSKKLKEQDCKVYKINFNGGDFLFYPFNALTYRKSFEAFPEFLEKIIKKYAIECIILFNDCRPIHKISLDLAKILQIPCYVFEEGYIRPDFITFEKSGVNAYSKIPKSKNFYLQYKEQTAFPIKKVQHSFRNMAWFSFLYWFASFCLSQYFNNALHHRSLSPKEMFPWFLSLFRKWLYIWSEKNNNALILASKKKYFVAILQVHNDTQIKNHFSGRRIENFIKNTIKSFAKNSKPKHFLVIKHHPMDRGYRNYKNFIKRQTKKYNITHRVIYIHDSHLPTLLHNALGCIVINSTTGLSALLHNCPTKVCGNAFYDIDELTFQESLDKFWKATKKYKINLQLYKKFRSYLIDNTQINGSFYGKLSN</sequence>
<name>A0A2U8FFL1_9HELI</name>
<dbReference type="Proteomes" id="UP000244890">
    <property type="component" value="Chromosome"/>
</dbReference>
<dbReference type="AlphaFoldDB" id="A0A2U8FFL1"/>
<dbReference type="RefSeq" id="WP_108911706.1">
    <property type="nucleotide sequence ID" value="NZ_CP021886.1"/>
</dbReference>
<dbReference type="OrthoDB" id="9794206at2"/>
<dbReference type="Pfam" id="PF05159">
    <property type="entry name" value="Capsule_synth"/>
    <property type="match status" value="1"/>
</dbReference>
<reference evidence="1 2" key="1">
    <citation type="submission" date="2017-06" db="EMBL/GenBank/DDBJ databases">
        <title>Complete genome of Helicobacter apodemus.</title>
        <authorList>
            <person name="Cho S."/>
        </authorList>
    </citation>
    <scope>NUCLEOTIDE SEQUENCE [LARGE SCALE GENOMIC DNA]</scope>
    <source>
        <strain evidence="2">SNUVETPUB-15-01</strain>
    </source>
</reference>
<dbReference type="EMBL" id="CP021886">
    <property type="protein sequence ID" value="AWI34943.1"/>
    <property type="molecule type" value="Genomic_DNA"/>
</dbReference>
<evidence type="ECO:0000313" key="1">
    <source>
        <dbReference type="EMBL" id="AWI34943.1"/>
    </source>
</evidence>
<proteinExistence type="predicted"/>
<organism evidence="1 2">
    <name type="scientific">Helicobacter apodemus</name>
    <dbReference type="NCBI Taxonomy" id="135569"/>
    <lineage>
        <taxon>Bacteria</taxon>
        <taxon>Pseudomonadati</taxon>
        <taxon>Campylobacterota</taxon>
        <taxon>Epsilonproteobacteria</taxon>
        <taxon>Campylobacterales</taxon>
        <taxon>Helicobacteraceae</taxon>
        <taxon>Helicobacter</taxon>
    </lineage>
</organism>
<evidence type="ECO:0000313" key="2">
    <source>
        <dbReference type="Proteomes" id="UP000244890"/>
    </source>
</evidence>
<protein>
    <submittedName>
        <fullName evidence="1">Capsule biosynthesis protein</fullName>
    </submittedName>
</protein>